<reference evidence="1" key="1">
    <citation type="journal article" date="2014" name="Front. Microbiol.">
        <title>High frequency of phylogenetically diverse reductive dehalogenase-homologous genes in deep subseafloor sedimentary metagenomes.</title>
        <authorList>
            <person name="Kawai M."/>
            <person name="Futagami T."/>
            <person name="Toyoda A."/>
            <person name="Takaki Y."/>
            <person name="Nishi S."/>
            <person name="Hori S."/>
            <person name="Arai W."/>
            <person name="Tsubouchi T."/>
            <person name="Morono Y."/>
            <person name="Uchiyama I."/>
            <person name="Ito T."/>
            <person name="Fujiyama A."/>
            <person name="Inagaki F."/>
            <person name="Takami H."/>
        </authorList>
    </citation>
    <scope>NUCLEOTIDE SEQUENCE</scope>
    <source>
        <strain evidence="1">Expedition CK06-06</strain>
    </source>
</reference>
<accession>X1M1K6</accession>
<dbReference type="AlphaFoldDB" id="X1M1K6"/>
<dbReference type="EMBL" id="BARV01010140">
    <property type="protein sequence ID" value="GAI08540.1"/>
    <property type="molecule type" value="Genomic_DNA"/>
</dbReference>
<organism evidence="1">
    <name type="scientific">marine sediment metagenome</name>
    <dbReference type="NCBI Taxonomy" id="412755"/>
    <lineage>
        <taxon>unclassified sequences</taxon>
        <taxon>metagenomes</taxon>
        <taxon>ecological metagenomes</taxon>
    </lineage>
</organism>
<gene>
    <name evidence="1" type="ORF">S06H3_19745</name>
</gene>
<name>X1M1K6_9ZZZZ</name>
<comment type="caution">
    <text evidence="1">The sequence shown here is derived from an EMBL/GenBank/DDBJ whole genome shotgun (WGS) entry which is preliminary data.</text>
</comment>
<evidence type="ECO:0000313" key="1">
    <source>
        <dbReference type="EMBL" id="GAI08540.1"/>
    </source>
</evidence>
<feature type="non-terminal residue" evidence="1">
    <location>
        <position position="1"/>
    </location>
</feature>
<protein>
    <submittedName>
        <fullName evidence="1">Uncharacterized protein</fullName>
    </submittedName>
</protein>
<sequence>DYDKAIEIYKYVLIRYSDNDIAVEYANAYLGDIYLTLRRLTCLTFNFIKRANMLKQRCRLTLVARLRERF</sequence>
<proteinExistence type="predicted"/>